<keyword evidence="5" id="KW-0472">Membrane</keyword>
<feature type="transmembrane region" description="Helical" evidence="5">
    <location>
        <begin position="1277"/>
        <end position="1294"/>
    </location>
</feature>
<dbReference type="InterPro" id="IPR046022">
    <property type="entry name" value="DUF5979"/>
</dbReference>
<dbReference type="SUPFAM" id="SSF53300">
    <property type="entry name" value="vWA-like"/>
    <property type="match status" value="1"/>
</dbReference>
<feature type="compositionally biased region" description="Low complexity" evidence="4">
    <location>
        <begin position="67"/>
        <end position="82"/>
    </location>
</feature>
<dbReference type="GO" id="GO:0005975">
    <property type="term" value="P:carbohydrate metabolic process"/>
    <property type="evidence" value="ECO:0007669"/>
    <property type="project" value="UniProtKB-ARBA"/>
</dbReference>
<dbReference type="PROSITE" id="PS50234">
    <property type="entry name" value="VWFA"/>
    <property type="match status" value="1"/>
</dbReference>
<dbReference type="InterPro" id="IPR036465">
    <property type="entry name" value="vWFA_dom_sf"/>
</dbReference>
<evidence type="ECO:0000313" key="8">
    <source>
        <dbReference type="Proteomes" id="UP000188145"/>
    </source>
</evidence>
<evidence type="ECO:0000256" key="1">
    <source>
        <dbReference type="ARBA" id="ARBA00007257"/>
    </source>
</evidence>
<dbReference type="EMBL" id="CP019606">
    <property type="protein sequence ID" value="AQP48559.1"/>
    <property type="molecule type" value="Genomic_DNA"/>
</dbReference>
<evidence type="ECO:0000256" key="2">
    <source>
        <dbReference type="ARBA" id="ARBA00022525"/>
    </source>
</evidence>
<accession>A0A1Q2CR16</accession>
<dbReference type="Proteomes" id="UP000188145">
    <property type="component" value="Chromosome"/>
</dbReference>
<dbReference type="Pfam" id="PF19407">
    <property type="entry name" value="DUF5979"/>
    <property type="match status" value="2"/>
</dbReference>
<dbReference type="Pfam" id="PF17802">
    <property type="entry name" value="SpaA"/>
    <property type="match status" value="3"/>
</dbReference>
<dbReference type="KEGG" id="tes:BW730_14675"/>
<dbReference type="PANTHER" id="PTHR36108:SF13">
    <property type="entry name" value="COLOSSIN-B-RELATED"/>
    <property type="match status" value="1"/>
</dbReference>
<sequence length="1302" mass="133370">MSASLVFASGLAYAQETTPTPTPGAVDTPVAPSDSTETPIVVVDPIVTDDETTPVEPQDTPTKEPAPETQPAATPAAPEPKTGAQPRIAGPAIVPMAVPANVQPPYVYWTVEDGNAQPVGGATFTLQGPRGSGNDNGAWSNAGSVTVTDCVTAGCPGPDLDPAPGAFAVKYIGTHSISNSSRYRLQRATTPPGYSANGRTGWEVVPGQLFNSNSASPGWLVWNSDRTYDFGNFPVAAPPRWNVTVKKGTYRNGTAASAVSAEHTAGVRFGMSETESSAPFATCEIPSTNLGNCLFTGVAPPDGDLTVFIRELTAAPGSDAATHLGEPITNLSTGAYRIQTVLPTGGGSVTVPADSDSPDRTVIANRAINPMLPQTCSAGATVAVVLDTSGSVDAYRDSLAQATTALVDGLVGTPSSVALFSFAASSPGGIANQATPLSVETATDAAAVKQLYATNNGQTAAFSAGGGTNWDRGLWVTSQGYLENGQRKGYDIVFVLTDGNPTLYMSGNSNPGNTGDTTTGELEKSIFSANAVKKTGARIITVGIGGGLNDGNLGAISGPNKYSPGDTLNDFDFITADWAELEAVLNSFAQGLKCEASVTVEKQAKPYGGSYAPAAGWEFGLTSTGADSQEPTTNQDTNAAGQATWTLKFTDTDDTATAVLTEIEDRAGWSLADLTCDVDGTTVDLAGKKVTIPGIGIGQNVTCTFMNEERQVGSLAITKAFADADAQAFGASVNFQGGYTCSLDDETVASGTWVRQGSGAAVLTAAAGSPAPDAIPANASCTVTETTPTGGLPNASWTWATPTVTDPVTITNATTSTVTVTNAVERVYGNFQVTKQLAAGSTADAGLTYSGGWTCTLGTEIVNGTWGPIAAGATWASSDAAGVPVGASCAVTSETRDQWPVADDHSHQWDGEAGFSAAVVSAKQSLGTVTVTNTTKRVLGSVTWSKVDATDSSLLAGSEWTITGPGFPAPGQLIADCVGDDAATCAAGPDTNPAEGEFVLMDLLWGDYTVTETTAPTGYVGGVSFTFTVAEATVDVEAGIQANERETGTIEWTKVDATDQSLLAGSVWTLSGPGDATRDVVDCVGTCTDDPFTDQDPDAGQFSIEGLAWGDYTLTEKTAPDGYTASATSIPFTIDATNVSETRGLGPVTNERIPGSVGWTKVDGSGTLLAGSEWSLTGPDGEVVAIADCIATDAEECLEADKHPGEGVFVIEDLAWGAYTLVETKAPPGYLLDATEHPFTIGVGDDATLTADLGAVENLAHDGPELPLTGGIGRDQIILAGAFVALLAAVGYAARRRFARVV</sequence>
<dbReference type="SMART" id="SM00327">
    <property type="entry name" value="VWA"/>
    <property type="match status" value="1"/>
</dbReference>
<keyword evidence="2" id="KW-0964">Secreted</keyword>
<dbReference type="InterPro" id="IPR002035">
    <property type="entry name" value="VWF_A"/>
</dbReference>
<feature type="region of interest" description="Disordered" evidence="4">
    <location>
        <begin position="15"/>
        <end position="87"/>
    </location>
</feature>
<keyword evidence="5" id="KW-0812">Transmembrane</keyword>
<keyword evidence="5" id="KW-1133">Transmembrane helix</keyword>
<dbReference type="Gene3D" id="2.60.40.10">
    <property type="entry name" value="Immunoglobulins"/>
    <property type="match status" value="3"/>
</dbReference>
<feature type="domain" description="VWFA" evidence="6">
    <location>
        <begin position="381"/>
        <end position="588"/>
    </location>
</feature>
<protein>
    <recommendedName>
        <fullName evidence="6">VWFA domain-containing protein</fullName>
    </recommendedName>
</protein>
<keyword evidence="3" id="KW-0732">Signal</keyword>
<organism evidence="7 8">
    <name type="scientific">Tessaracoccus aquimaris</name>
    <dbReference type="NCBI Taxonomy" id="1332264"/>
    <lineage>
        <taxon>Bacteria</taxon>
        <taxon>Bacillati</taxon>
        <taxon>Actinomycetota</taxon>
        <taxon>Actinomycetes</taxon>
        <taxon>Propionibacteriales</taxon>
        <taxon>Propionibacteriaceae</taxon>
        <taxon>Tessaracoccus</taxon>
    </lineage>
</organism>
<keyword evidence="8" id="KW-1185">Reference proteome</keyword>
<evidence type="ECO:0000259" key="6">
    <source>
        <dbReference type="PROSITE" id="PS50234"/>
    </source>
</evidence>
<dbReference type="CDD" id="cd00198">
    <property type="entry name" value="vWFA"/>
    <property type="match status" value="1"/>
</dbReference>
<evidence type="ECO:0000256" key="4">
    <source>
        <dbReference type="SAM" id="MobiDB-lite"/>
    </source>
</evidence>
<dbReference type="STRING" id="1332264.BW730_14675"/>
<name>A0A1Q2CR16_9ACTN</name>
<dbReference type="InterPro" id="IPR013783">
    <property type="entry name" value="Ig-like_fold"/>
</dbReference>
<dbReference type="InterPro" id="IPR041033">
    <property type="entry name" value="SpaA_PFL_dom_1"/>
</dbReference>
<proteinExistence type="inferred from homology"/>
<evidence type="ECO:0000256" key="5">
    <source>
        <dbReference type="SAM" id="Phobius"/>
    </source>
</evidence>
<dbReference type="PANTHER" id="PTHR36108">
    <property type="entry name" value="COLOSSIN-B-RELATED"/>
    <property type="match status" value="1"/>
</dbReference>
<feature type="compositionally biased region" description="Low complexity" evidence="4">
    <location>
        <begin position="36"/>
        <end position="46"/>
    </location>
</feature>
<evidence type="ECO:0000313" key="7">
    <source>
        <dbReference type="EMBL" id="AQP48559.1"/>
    </source>
</evidence>
<reference evidence="8" key="1">
    <citation type="submission" date="2017-02" db="EMBL/GenBank/DDBJ databases">
        <title>Tessaracoccus aquaemaris sp. nov., isolated from the intestine of a Korean rockfish, Sebastes schlegelii, in a marine aquaculture pond.</title>
        <authorList>
            <person name="Tak E.J."/>
            <person name="Bae J.-W."/>
        </authorList>
    </citation>
    <scope>NUCLEOTIDE SEQUENCE [LARGE SCALE GENOMIC DNA]</scope>
    <source>
        <strain evidence="8">NSG39</strain>
    </source>
</reference>
<evidence type="ECO:0000256" key="3">
    <source>
        <dbReference type="ARBA" id="ARBA00022729"/>
    </source>
</evidence>
<gene>
    <name evidence="7" type="ORF">BW730_14675</name>
</gene>
<dbReference type="RefSeq" id="WP_077686901.1">
    <property type="nucleotide sequence ID" value="NZ_CP019606.1"/>
</dbReference>
<comment type="similarity">
    <text evidence="1">Belongs to the serine-aspartate repeat-containing protein (SDr) family.</text>
</comment>
<dbReference type="Gene3D" id="3.40.50.410">
    <property type="entry name" value="von Willebrand factor, type A domain"/>
    <property type="match status" value="1"/>
</dbReference>
<dbReference type="OrthoDB" id="134475at2"/>